<sequence>MDALPLDTNHPAVREYLALTRLQVLTPLSLVINLATFLVCAIVVKPSLSGISHLRPTAISPNTPIIGIYILALYLMQVGYCILLVLANKPETKKALIKGVGLSLVFSNFVMAIWAITWVMEWFLIGTILQGILILLLLYSNMALLIYHPPVSSRPFDTALIHAPLRFFFVLPFSLLFPLNLFITLGFVHTPISDGASYTPWHIWPVFGVVLGTNLVGLLVVILRRDIVWTIAATWICVSIWSERPKPTPIYATVVACTAIHPLALLAAEAYHRFHKRQAIALPGEDHRPGVYRGEEERRRETEGPREVNEDNIWTGQS</sequence>
<reference evidence="3 4" key="1">
    <citation type="journal article" name="Sci. Rep.">
        <title>Telomere-to-telomere assembled and centromere annotated genomes of the two main subspecies of the button mushroom Agaricus bisporus reveal especially polymorphic chromosome ends.</title>
        <authorList>
            <person name="Sonnenberg A.S.M."/>
            <person name="Sedaghat-Telgerd N."/>
            <person name="Lavrijssen B."/>
            <person name="Ohm R.A."/>
            <person name="Hendrickx P.M."/>
            <person name="Scholtmeijer K."/>
            <person name="Baars J.J.P."/>
            <person name="van Peer A."/>
        </authorList>
    </citation>
    <scope>NUCLEOTIDE SEQUENCE [LARGE SCALE GENOMIC DNA]</scope>
    <source>
        <strain evidence="3 4">H119_p4</strain>
    </source>
</reference>
<organism evidence="3 4">
    <name type="scientific">Agaricus bisporus var. burnettii</name>
    <dbReference type="NCBI Taxonomy" id="192524"/>
    <lineage>
        <taxon>Eukaryota</taxon>
        <taxon>Fungi</taxon>
        <taxon>Dikarya</taxon>
        <taxon>Basidiomycota</taxon>
        <taxon>Agaricomycotina</taxon>
        <taxon>Agaricomycetes</taxon>
        <taxon>Agaricomycetidae</taxon>
        <taxon>Agaricales</taxon>
        <taxon>Agaricineae</taxon>
        <taxon>Agaricaceae</taxon>
        <taxon>Agaricus</taxon>
    </lineage>
</organism>
<dbReference type="InterPro" id="IPR013920">
    <property type="entry name" value="DUF1774_fun"/>
</dbReference>
<feature type="transmembrane region" description="Helical" evidence="2">
    <location>
        <begin position="64"/>
        <end position="87"/>
    </location>
</feature>
<feature type="transmembrane region" description="Helical" evidence="2">
    <location>
        <begin position="122"/>
        <end position="147"/>
    </location>
</feature>
<evidence type="ECO:0000256" key="1">
    <source>
        <dbReference type="SAM" id="MobiDB-lite"/>
    </source>
</evidence>
<dbReference type="AlphaFoldDB" id="A0A8H7C5F5"/>
<accession>A0A8H7C5F5</accession>
<evidence type="ECO:0000313" key="4">
    <source>
        <dbReference type="Proteomes" id="UP000629468"/>
    </source>
</evidence>
<evidence type="ECO:0000313" key="3">
    <source>
        <dbReference type="EMBL" id="KAF7762291.1"/>
    </source>
</evidence>
<dbReference type="EMBL" id="JABXXO010000012">
    <property type="protein sequence ID" value="KAF7762291.1"/>
    <property type="molecule type" value="Genomic_DNA"/>
</dbReference>
<feature type="compositionally biased region" description="Basic and acidic residues" evidence="1">
    <location>
        <begin position="285"/>
        <end position="309"/>
    </location>
</feature>
<dbReference type="Proteomes" id="UP000629468">
    <property type="component" value="Unassembled WGS sequence"/>
</dbReference>
<feature type="transmembrane region" description="Helical" evidence="2">
    <location>
        <begin position="99"/>
        <end position="116"/>
    </location>
</feature>
<protein>
    <submittedName>
        <fullName evidence="3">Uncharacterized protein</fullName>
    </submittedName>
</protein>
<feature type="region of interest" description="Disordered" evidence="1">
    <location>
        <begin position="285"/>
        <end position="318"/>
    </location>
</feature>
<evidence type="ECO:0000256" key="2">
    <source>
        <dbReference type="SAM" id="Phobius"/>
    </source>
</evidence>
<feature type="transmembrane region" description="Helical" evidence="2">
    <location>
        <begin position="201"/>
        <end position="222"/>
    </location>
</feature>
<dbReference type="PANTHER" id="PTHR37992:SF1">
    <property type="entry name" value="DUF1774-DOMAIN-CONTAINING PROTEIN"/>
    <property type="match status" value="1"/>
</dbReference>
<keyword evidence="2" id="KW-1133">Transmembrane helix</keyword>
<comment type="caution">
    <text evidence="3">The sequence shown here is derived from an EMBL/GenBank/DDBJ whole genome shotgun (WGS) entry which is preliminary data.</text>
</comment>
<name>A0A8H7C5F5_AGABI</name>
<keyword evidence="2" id="KW-0812">Transmembrane</keyword>
<keyword evidence="2" id="KW-0472">Membrane</keyword>
<feature type="transmembrane region" description="Helical" evidence="2">
    <location>
        <begin position="167"/>
        <end position="189"/>
    </location>
</feature>
<proteinExistence type="predicted"/>
<dbReference type="PANTHER" id="PTHR37992">
    <property type="entry name" value="EXPRESSED PROTEIN"/>
    <property type="match status" value="1"/>
</dbReference>
<feature type="transmembrane region" description="Helical" evidence="2">
    <location>
        <begin position="24"/>
        <end position="44"/>
    </location>
</feature>
<gene>
    <name evidence="3" type="ORF">Agabi119p4_8884</name>
</gene>